<keyword evidence="1" id="KW-0285">Flavoprotein</keyword>
<comment type="caution">
    <text evidence="4">The sequence shown here is derived from an EMBL/GenBank/DDBJ whole genome shotgun (WGS) entry which is preliminary data.</text>
</comment>
<dbReference type="InterPro" id="IPR050097">
    <property type="entry name" value="Ferredoxin-NADP_redctase_2"/>
</dbReference>
<proteinExistence type="predicted"/>
<dbReference type="GO" id="GO:0016491">
    <property type="term" value="F:oxidoreductase activity"/>
    <property type="evidence" value="ECO:0007669"/>
    <property type="project" value="UniProtKB-KW"/>
</dbReference>
<dbReference type="Proteomes" id="UP000076555">
    <property type="component" value="Unassembled WGS sequence"/>
</dbReference>
<dbReference type="OrthoDB" id="9806179at2"/>
<keyword evidence="2" id="KW-0560">Oxidoreductase</keyword>
<gene>
    <name evidence="4" type="ORF">A2T98_16005</name>
</gene>
<protein>
    <recommendedName>
        <fullName evidence="3">FAD/NAD(P)-binding domain-containing protein</fullName>
    </recommendedName>
</protein>
<dbReference type="AlphaFoldDB" id="A0A166ITK6"/>
<dbReference type="SUPFAM" id="SSF51905">
    <property type="entry name" value="FAD/NAD(P)-binding domain"/>
    <property type="match status" value="1"/>
</dbReference>
<dbReference type="InterPro" id="IPR023753">
    <property type="entry name" value="FAD/NAD-binding_dom"/>
</dbReference>
<name>A0A166ITK6_NODSP</name>
<accession>A0A166ITK6</accession>
<evidence type="ECO:0000256" key="1">
    <source>
        <dbReference type="ARBA" id="ARBA00022630"/>
    </source>
</evidence>
<evidence type="ECO:0000256" key="2">
    <source>
        <dbReference type="ARBA" id="ARBA00023002"/>
    </source>
</evidence>
<dbReference type="Pfam" id="PF07992">
    <property type="entry name" value="Pyr_redox_2"/>
    <property type="match status" value="1"/>
</dbReference>
<dbReference type="PANTHER" id="PTHR48105">
    <property type="entry name" value="THIOREDOXIN REDUCTASE 1-RELATED-RELATED"/>
    <property type="match status" value="1"/>
</dbReference>
<organism evidence="4 5">
    <name type="scientific">Nodularia spumigena CENA596</name>
    <dbReference type="NCBI Taxonomy" id="1819295"/>
    <lineage>
        <taxon>Bacteria</taxon>
        <taxon>Bacillati</taxon>
        <taxon>Cyanobacteriota</taxon>
        <taxon>Cyanophyceae</taxon>
        <taxon>Nostocales</taxon>
        <taxon>Nodulariaceae</taxon>
        <taxon>Nodularia</taxon>
    </lineage>
</organism>
<reference evidence="4 5" key="1">
    <citation type="submission" date="2016-04" db="EMBL/GenBank/DDBJ databases">
        <title>Draft Genome Assembly of the Bloom-forming Cyanobacterium Nodularia spumigena Strain CENA596 in Shrimp Production Ponds.</title>
        <authorList>
            <person name="Popin R.V."/>
            <person name="Rigonato J."/>
            <person name="Abreu V.A."/>
            <person name="Andreote A.P."/>
            <person name="Silveira S.B."/>
            <person name="Odebrecht C."/>
            <person name="Fiore M.F."/>
        </authorList>
    </citation>
    <scope>NUCLEOTIDE SEQUENCE [LARGE SCALE GENOMIC DNA]</scope>
    <source>
        <strain evidence="4 5">CENA596</strain>
    </source>
</reference>
<dbReference type="Gene3D" id="3.50.50.60">
    <property type="entry name" value="FAD/NAD(P)-binding domain"/>
    <property type="match status" value="2"/>
</dbReference>
<evidence type="ECO:0000313" key="5">
    <source>
        <dbReference type="Proteomes" id="UP000076555"/>
    </source>
</evidence>
<feature type="domain" description="FAD/NAD(P)-binding" evidence="3">
    <location>
        <begin position="7"/>
        <end position="310"/>
    </location>
</feature>
<evidence type="ECO:0000259" key="3">
    <source>
        <dbReference type="Pfam" id="PF07992"/>
    </source>
</evidence>
<evidence type="ECO:0000313" key="4">
    <source>
        <dbReference type="EMBL" id="KZL48829.1"/>
    </source>
</evidence>
<dbReference type="RefSeq" id="WP_063873630.1">
    <property type="nucleotide sequence ID" value="NZ_CAWMRI010000218.1"/>
</dbReference>
<dbReference type="InterPro" id="IPR036188">
    <property type="entry name" value="FAD/NAD-bd_sf"/>
</dbReference>
<dbReference type="EMBL" id="LWAJ01000218">
    <property type="protein sequence ID" value="KZL48829.1"/>
    <property type="molecule type" value="Genomic_DNA"/>
</dbReference>
<sequence length="328" mass="36143">MNKVIGIIGGGPAGMSSALWLKYLGFSPIIIEKKQQLGGLQQVSHFQNLWYLGLLGQTGYEIAEQFRQHIEAEHLSTLLGSHLQGITKTGDNFRIFTEENEITAQGLVIATGQRVKGYEAIESIEGSHQLLSSQQVCFDPGATPLLTSHVNEQVVAVVGGGDNGLVTAIRLADKAKHIHLFIRSQMRGFEVNQKAIYELIQAGKITLHQPAIIHRFELLAEKKINIVFTDEKNQEEKLVFDYLCFRIGFAPNVEEIVRVFQEGGVGSIQLSQRGHILTDQFLRTSISQVYAAGDVANPRDPCVATAVAQGAVAARSMEEDLRCESCFR</sequence>
<dbReference type="PRINTS" id="PR00469">
    <property type="entry name" value="PNDRDTASEII"/>
</dbReference>
<dbReference type="PRINTS" id="PR00368">
    <property type="entry name" value="FADPNR"/>
</dbReference>